<dbReference type="KEGG" id="sedi:EBB79_19280"/>
<dbReference type="Proteomes" id="UP000283063">
    <property type="component" value="Chromosome"/>
</dbReference>
<keyword evidence="3" id="KW-1185">Reference proteome</keyword>
<organism evidence="2 3">
    <name type="scientific">Parasedimentitalea marina</name>
    <dbReference type="NCBI Taxonomy" id="2483033"/>
    <lineage>
        <taxon>Bacteria</taxon>
        <taxon>Pseudomonadati</taxon>
        <taxon>Pseudomonadota</taxon>
        <taxon>Alphaproteobacteria</taxon>
        <taxon>Rhodobacterales</taxon>
        <taxon>Paracoccaceae</taxon>
        <taxon>Parasedimentitalea</taxon>
    </lineage>
</organism>
<dbReference type="Pfam" id="PF11233">
    <property type="entry name" value="DUF3035"/>
    <property type="match status" value="1"/>
</dbReference>
<evidence type="ECO:0000256" key="1">
    <source>
        <dbReference type="SAM" id="MobiDB-lite"/>
    </source>
</evidence>
<dbReference type="AlphaFoldDB" id="A0A3T0N6Y4"/>
<dbReference type="EMBL" id="CP033219">
    <property type="protein sequence ID" value="AZV79804.1"/>
    <property type="molecule type" value="Genomic_DNA"/>
</dbReference>
<reference evidence="2 3" key="1">
    <citation type="submission" date="2018-10" db="EMBL/GenBank/DDBJ databases">
        <title>Parasedimentitalea marina sp. nov., a psychrophilic bacterium isolated from deep seawater of the New Britain Trench.</title>
        <authorList>
            <person name="Cao J."/>
        </authorList>
    </citation>
    <scope>NUCLEOTIDE SEQUENCE [LARGE SCALE GENOMIC DNA]</scope>
    <source>
        <strain evidence="2 3">W43</strain>
    </source>
</reference>
<dbReference type="InterPro" id="IPR021395">
    <property type="entry name" value="DUF3035"/>
</dbReference>
<dbReference type="PROSITE" id="PS51257">
    <property type="entry name" value="PROKAR_LIPOPROTEIN"/>
    <property type="match status" value="1"/>
</dbReference>
<evidence type="ECO:0000313" key="2">
    <source>
        <dbReference type="EMBL" id="AZV79804.1"/>
    </source>
</evidence>
<gene>
    <name evidence="2" type="ORF">EBB79_19280</name>
</gene>
<feature type="region of interest" description="Disordered" evidence="1">
    <location>
        <begin position="45"/>
        <end position="64"/>
    </location>
</feature>
<evidence type="ECO:0000313" key="3">
    <source>
        <dbReference type="Proteomes" id="UP000283063"/>
    </source>
</evidence>
<dbReference type="RefSeq" id="WP_127750393.1">
    <property type="nucleotide sequence ID" value="NZ_CP033219.1"/>
</dbReference>
<protein>
    <submittedName>
        <fullName evidence="2">DUF3035 domain-containing protein</fullName>
    </submittedName>
</protein>
<dbReference type="OrthoDB" id="7876689at2"/>
<accession>A0A3T0N6Y4</accession>
<sequence>MRIPLGVIVLTTAVAVAGCGSKGLRELQQPSTGPDEFLVMPADPLTPPENYTSLPTPTPGGTNLTDQNPQAEAIVALGGNASSLNAGGNIPSSDGALVTASSRYGVDPNVRATLAAEDAAFRKREHRTAQFKLFAVDRYEEAYKKEALNPFEVSQLYRNSGYITPSAPPGE</sequence>
<proteinExistence type="predicted"/>
<name>A0A3T0N6Y4_9RHOB</name>